<feature type="transmembrane region" description="Helical" evidence="12">
    <location>
        <begin position="140"/>
        <end position="160"/>
    </location>
</feature>
<dbReference type="PATRIC" id="fig|471514.4.peg.3074"/>
<evidence type="ECO:0000256" key="6">
    <source>
        <dbReference type="ARBA" id="ARBA00022723"/>
    </source>
</evidence>
<keyword evidence="9 12" id="KW-1133">Transmembrane helix</keyword>
<evidence type="ECO:0000256" key="8">
    <source>
        <dbReference type="ARBA" id="ARBA00022833"/>
    </source>
</evidence>
<evidence type="ECO:0000313" key="14">
    <source>
        <dbReference type="EMBL" id="KPV44903.1"/>
    </source>
</evidence>
<dbReference type="Proteomes" id="UP000050482">
    <property type="component" value="Unassembled WGS sequence"/>
</dbReference>
<keyword evidence="6 12" id="KW-0479">Metal-binding</keyword>
<keyword evidence="3 12" id="KW-1003">Cell membrane</keyword>
<feature type="transmembrane region" description="Helical" evidence="12">
    <location>
        <begin position="30"/>
        <end position="48"/>
    </location>
</feature>
<dbReference type="EMBL" id="LJCO01000019">
    <property type="protein sequence ID" value="KPV44903.1"/>
    <property type="molecule type" value="Genomic_DNA"/>
</dbReference>
<organism evidence="14 15">
    <name type="scientific">Alicyclobacillus ferrooxydans</name>
    <dbReference type="NCBI Taxonomy" id="471514"/>
    <lineage>
        <taxon>Bacteria</taxon>
        <taxon>Bacillati</taxon>
        <taxon>Bacillota</taxon>
        <taxon>Bacilli</taxon>
        <taxon>Bacillales</taxon>
        <taxon>Alicyclobacillaceae</taxon>
        <taxon>Alicyclobacillus</taxon>
    </lineage>
</organism>
<dbReference type="GO" id="GO:0008270">
    <property type="term" value="F:zinc ion binding"/>
    <property type="evidence" value="ECO:0007669"/>
    <property type="project" value="UniProtKB-UniRule"/>
</dbReference>
<keyword evidence="10 12" id="KW-0482">Metalloprotease</keyword>
<evidence type="ECO:0000313" key="15">
    <source>
        <dbReference type="Proteomes" id="UP000050482"/>
    </source>
</evidence>
<proteinExistence type="inferred from homology"/>
<reference evidence="14 15" key="1">
    <citation type="submission" date="2015-09" db="EMBL/GenBank/DDBJ databases">
        <title>Draft genome sequence of Alicyclobacillus ferrooxydans DSM 22381.</title>
        <authorList>
            <person name="Hemp J."/>
        </authorList>
    </citation>
    <scope>NUCLEOTIDE SEQUENCE [LARGE SCALE GENOMIC DNA]</scope>
    <source>
        <strain evidence="14 15">TC-34</strain>
    </source>
</reference>
<evidence type="ECO:0000256" key="9">
    <source>
        <dbReference type="ARBA" id="ARBA00022989"/>
    </source>
</evidence>
<name>A0A0P9D678_9BACL</name>
<dbReference type="CDD" id="cd07336">
    <property type="entry name" value="M48B_HtpX_like"/>
    <property type="match status" value="1"/>
</dbReference>
<dbReference type="Gene3D" id="3.30.2010.10">
    <property type="entry name" value="Metalloproteases ('zincins'), catalytic domain"/>
    <property type="match status" value="1"/>
</dbReference>
<feature type="binding site" evidence="12">
    <location>
        <position position="130"/>
    </location>
    <ligand>
        <name>Zn(2+)</name>
        <dbReference type="ChEBI" id="CHEBI:29105"/>
        <note>catalytic</note>
    </ligand>
</feature>
<evidence type="ECO:0000256" key="11">
    <source>
        <dbReference type="ARBA" id="ARBA00023136"/>
    </source>
</evidence>
<evidence type="ECO:0000256" key="7">
    <source>
        <dbReference type="ARBA" id="ARBA00022801"/>
    </source>
</evidence>
<dbReference type="Pfam" id="PF01435">
    <property type="entry name" value="Peptidase_M48"/>
    <property type="match status" value="1"/>
</dbReference>
<feature type="binding site" evidence="12">
    <location>
        <position position="134"/>
    </location>
    <ligand>
        <name>Zn(2+)</name>
        <dbReference type="ChEBI" id="CHEBI:29105"/>
        <note>catalytic</note>
    </ligand>
</feature>
<comment type="similarity">
    <text evidence="2 12">Belongs to the peptidase M48B family.</text>
</comment>
<sequence length="286" mass="31175">MNSAKTWFLMGLLTVILVLIGRLVGGSAGMLVFLVIGVVMNFFSYWSSGKIAILMTRSRPVSEAELPEVYAIVRRLSHRAGLPMPAIYLTPTQQPNAFATGRDAAHAKVAVTEGILHALSTRELEGVLAHELGHVRNHDILISSMAATLAGVITSIANMLQWALMFGGFGGRDERDGNAFVEIVMMIFAPIAAMMVQMAISRSREFKADATGAKLVGDPNPLADALERLEYYSERIPNPVNPATSHMFIVNPFRGESLARLFSTHPSTEERIKRLRAMRILGAGLS</sequence>
<dbReference type="PANTHER" id="PTHR43221:SF1">
    <property type="entry name" value="PROTEASE HTPX"/>
    <property type="match status" value="1"/>
</dbReference>
<dbReference type="PANTHER" id="PTHR43221">
    <property type="entry name" value="PROTEASE HTPX"/>
    <property type="match status" value="1"/>
</dbReference>
<feature type="active site" evidence="12">
    <location>
        <position position="131"/>
    </location>
</feature>
<comment type="subcellular location">
    <subcellularLocation>
        <location evidence="1 12">Cell membrane</location>
        <topology evidence="1 12">Multi-pass membrane protein</topology>
    </subcellularLocation>
</comment>
<evidence type="ECO:0000256" key="3">
    <source>
        <dbReference type="ARBA" id="ARBA00022475"/>
    </source>
</evidence>
<evidence type="ECO:0000256" key="4">
    <source>
        <dbReference type="ARBA" id="ARBA00022670"/>
    </source>
</evidence>
<dbReference type="InterPro" id="IPR022919">
    <property type="entry name" value="Pept_M48_protease_HtpX"/>
</dbReference>
<dbReference type="RefSeq" id="WP_054968002.1">
    <property type="nucleotide sequence ID" value="NZ_LJCO01000019.1"/>
</dbReference>
<dbReference type="HAMAP" id="MF_00188">
    <property type="entry name" value="Pept_M48_protease_HtpX"/>
    <property type="match status" value="1"/>
</dbReference>
<feature type="domain" description="Peptidase M48" evidence="13">
    <location>
        <begin position="67"/>
        <end position="278"/>
    </location>
</feature>
<feature type="binding site" evidence="12">
    <location>
        <position position="205"/>
    </location>
    <ligand>
        <name>Zn(2+)</name>
        <dbReference type="ChEBI" id="CHEBI:29105"/>
        <note>catalytic</note>
    </ligand>
</feature>
<evidence type="ECO:0000256" key="2">
    <source>
        <dbReference type="ARBA" id="ARBA00009779"/>
    </source>
</evidence>
<keyword evidence="11 12" id="KW-0472">Membrane</keyword>
<feature type="transmembrane region" description="Helical" evidence="12">
    <location>
        <begin position="180"/>
        <end position="200"/>
    </location>
</feature>
<keyword evidence="15" id="KW-1185">Reference proteome</keyword>
<protein>
    <recommendedName>
        <fullName evidence="12">Protease HtpX homolog</fullName>
        <ecNumber evidence="12">3.4.24.-</ecNumber>
    </recommendedName>
</protein>
<keyword evidence="5 12" id="KW-0812">Transmembrane</keyword>
<dbReference type="GO" id="GO:0005886">
    <property type="term" value="C:plasma membrane"/>
    <property type="evidence" value="ECO:0007669"/>
    <property type="project" value="UniProtKB-SubCell"/>
</dbReference>
<evidence type="ECO:0000256" key="12">
    <source>
        <dbReference type="HAMAP-Rule" id="MF_00188"/>
    </source>
</evidence>
<dbReference type="STRING" id="471514.AN477_04605"/>
<feature type="transmembrane region" description="Helical" evidence="12">
    <location>
        <begin position="7"/>
        <end position="24"/>
    </location>
</feature>
<dbReference type="EC" id="3.4.24.-" evidence="12"/>
<comment type="cofactor">
    <cofactor evidence="12">
        <name>Zn(2+)</name>
        <dbReference type="ChEBI" id="CHEBI:29105"/>
    </cofactor>
    <text evidence="12">Binds 1 zinc ion per subunit.</text>
</comment>
<keyword evidence="4 12" id="KW-0645">Protease</keyword>
<evidence type="ECO:0000256" key="10">
    <source>
        <dbReference type="ARBA" id="ARBA00023049"/>
    </source>
</evidence>
<gene>
    <name evidence="12" type="primary">htpX</name>
    <name evidence="14" type="ORF">AN477_04605</name>
</gene>
<dbReference type="GO" id="GO:0006508">
    <property type="term" value="P:proteolysis"/>
    <property type="evidence" value="ECO:0007669"/>
    <property type="project" value="UniProtKB-KW"/>
</dbReference>
<accession>A0A0P9D678</accession>
<keyword evidence="8 12" id="KW-0862">Zinc</keyword>
<dbReference type="InterPro" id="IPR050083">
    <property type="entry name" value="HtpX_protease"/>
</dbReference>
<keyword evidence="7 12" id="KW-0378">Hydrolase</keyword>
<evidence type="ECO:0000256" key="5">
    <source>
        <dbReference type="ARBA" id="ARBA00022692"/>
    </source>
</evidence>
<evidence type="ECO:0000259" key="13">
    <source>
        <dbReference type="Pfam" id="PF01435"/>
    </source>
</evidence>
<dbReference type="InterPro" id="IPR001915">
    <property type="entry name" value="Peptidase_M48"/>
</dbReference>
<comment type="caution">
    <text evidence="14">The sequence shown here is derived from an EMBL/GenBank/DDBJ whole genome shotgun (WGS) entry which is preliminary data.</text>
</comment>
<dbReference type="AlphaFoldDB" id="A0A0P9D678"/>
<evidence type="ECO:0000256" key="1">
    <source>
        <dbReference type="ARBA" id="ARBA00004651"/>
    </source>
</evidence>
<dbReference type="GO" id="GO:0004222">
    <property type="term" value="F:metalloendopeptidase activity"/>
    <property type="evidence" value="ECO:0007669"/>
    <property type="project" value="UniProtKB-UniRule"/>
</dbReference>